<evidence type="ECO:0000256" key="4">
    <source>
        <dbReference type="ARBA" id="ARBA00022989"/>
    </source>
</evidence>
<dbReference type="Pfam" id="PF01292">
    <property type="entry name" value="Ni_hydr_CYTB"/>
    <property type="match status" value="1"/>
</dbReference>
<feature type="transmembrane region" description="Helical" evidence="6">
    <location>
        <begin position="144"/>
        <end position="163"/>
    </location>
</feature>
<dbReference type="Proteomes" id="UP000253772">
    <property type="component" value="Chromosome c2"/>
</dbReference>
<proteinExistence type="predicted"/>
<evidence type="ECO:0000313" key="8">
    <source>
        <dbReference type="EMBL" id="QBP13983.1"/>
    </source>
</evidence>
<dbReference type="PANTHER" id="PTHR30485:SF2">
    <property type="entry name" value="BLL0597 PROTEIN"/>
    <property type="match status" value="1"/>
</dbReference>
<accession>A0A482J232</accession>
<sequence>MSAPADRTNAPDTIRVWDVVVRFTHWSVAAIVCFDLVQDSGDKVHRTLGYIAAGLVLLRISWGFIGSQPARFRTWLPRPSAVLAYGKALVAGRAPRHVSHTPLGAVAMLTMWALILALAVTGWISRLDAFWGEDLPVDIHRWLANALLALVILHVAAAIAMSIKGRENLVAAMITGRKPRDPRR</sequence>
<dbReference type="RefSeq" id="WP_024570207.1">
    <property type="nucleotide sequence ID" value="NZ_CP037901.1"/>
</dbReference>
<keyword evidence="3 6" id="KW-0812">Transmembrane</keyword>
<name>A0A482J232_9BURK</name>
<dbReference type="InterPro" id="IPR011577">
    <property type="entry name" value="Cyt_b561_bac/Ni-Hgenase"/>
</dbReference>
<dbReference type="InterPro" id="IPR051542">
    <property type="entry name" value="Hydrogenase_cytochrome"/>
</dbReference>
<protein>
    <submittedName>
        <fullName evidence="8">Cytochrome B oxidoreductase</fullName>
    </submittedName>
</protein>
<dbReference type="PANTHER" id="PTHR30485">
    <property type="entry name" value="NI/FE-HYDROGENASE 1 B-TYPE CYTOCHROME SUBUNIT"/>
    <property type="match status" value="1"/>
</dbReference>
<evidence type="ECO:0000313" key="9">
    <source>
        <dbReference type="Proteomes" id="UP000253772"/>
    </source>
</evidence>
<feature type="domain" description="Cytochrome b561 bacterial/Ni-hydrogenase" evidence="7">
    <location>
        <begin position="16"/>
        <end position="176"/>
    </location>
</feature>
<feature type="transmembrane region" description="Helical" evidence="6">
    <location>
        <begin position="47"/>
        <end position="65"/>
    </location>
</feature>
<gene>
    <name evidence="8" type="ORF">DDF84_031120</name>
</gene>
<dbReference type="OrthoDB" id="196472at2"/>
<reference evidence="8 9" key="1">
    <citation type="submission" date="2019-03" db="EMBL/GenBank/DDBJ databases">
        <title>Comparative insights into the high quality Complete genome sequence of highly metal resistant Cupriavidus metallidurans strain BS1 isolated from a gold-copper mine.</title>
        <authorList>
            <person name="Mazhar H.S."/>
            <person name="Rensing C."/>
        </authorList>
    </citation>
    <scope>NUCLEOTIDE SEQUENCE [LARGE SCALE GENOMIC DNA]</scope>
    <source>
        <strain evidence="8 9">BS1</strain>
    </source>
</reference>
<evidence type="ECO:0000256" key="6">
    <source>
        <dbReference type="SAM" id="Phobius"/>
    </source>
</evidence>
<organism evidence="8 9">
    <name type="scientific">Cupriavidus metallidurans</name>
    <dbReference type="NCBI Taxonomy" id="119219"/>
    <lineage>
        <taxon>Bacteria</taxon>
        <taxon>Pseudomonadati</taxon>
        <taxon>Pseudomonadota</taxon>
        <taxon>Betaproteobacteria</taxon>
        <taxon>Burkholderiales</taxon>
        <taxon>Burkholderiaceae</taxon>
        <taxon>Cupriavidus</taxon>
    </lineage>
</organism>
<dbReference type="AlphaFoldDB" id="A0A482J232"/>
<evidence type="ECO:0000256" key="2">
    <source>
        <dbReference type="ARBA" id="ARBA00022475"/>
    </source>
</evidence>
<dbReference type="SUPFAM" id="SSF81342">
    <property type="entry name" value="Transmembrane di-heme cytochromes"/>
    <property type="match status" value="1"/>
</dbReference>
<dbReference type="InterPro" id="IPR016174">
    <property type="entry name" value="Di-haem_cyt_TM"/>
</dbReference>
<dbReference type="GO" id="GO:0009055">
    <property type="term" value="F:electron transfer activity"/>
    <property type="evidence" value="ECO:0007669"/>
    <property type="project" value="InterPro"/>
</dbReference>
<keyword evidence="2" id="KW-1003">Cell membrane</keyword>
<evidence type="ECO:0000259" key="7">
    <source>
        <dbReference type="Pfam" id="PF01292"/>
    </source>
</evidence>
<dbReference type="GO" id="GO:0020037">
    <property type="term" value="F:heme binding"/>
    <property type="evidence" value="ECO:0007669"/>
    <property type="project" value="TreeGrafter"/>
</dbReference>
<dbReference type="GO" id="GO:0022904">
    <property type="term" value="P:respiratory electron transport chain"/>
    <property type="evidence" value="ECO:0007669"/>
    <property type="project" value="InterPro"/>
</dbReference>
<keyword evidence="4 6" id="KW-1133">Transmembrane helix</keyword>
<evidence type="ECO:0000256" key="3">
    <source>
        <dbReference type="ARBA" id="ARBA00022692"/>
    </source>
</evidence>
<dbReference type="Gene3D" id="1.20.950.20">
    <property type="entry name" value="Transmembrane di-heme cytochromes, Chain C"/>
    <property type="match status" value="1"/>
</dbReference>
<evidence type="ECO:0000256" key="5">
    <source>
        <dbReference type="ARBA" id="ARBA00023136"/>
    </source>
</evidence>
<dbReference type="EMBL" id="CP037901">
    <property type="protein sequence ID" value="QBP13983.1"/>
    <property type="molecule type" value="Genomic_DNA"/>
</dbReference>
<keyword evidence="5 6" id="KW-0472">Membrane</keyword>
<feature type="transmembrane region" description="Helical" evidence="6">
    <location>
        <begin position="103"/>
        <end position="124"/>
    </location>
</feature>
<evidence type="ECO:0000256" key="1">
    <source>
        <dbReference type="ARBA" id="ARBA00004651"/>
    </source>
</evidence>
<dbReference type="GO" id="GO:0005886">
    <property type="term" value="C:plasma membrane"/>
    <property type="evidence" value="ECO:0007669"/>
    <property type="project" value="UniProtKB-SubCell"/>
</dbReference>
<comment type="subcellular location">
    <subcellularLocation>
        <location evidence="1">Cell membrane</location>
        <topology evidence="1">Multi-pass membrane protein</topology>
    </subcellularLocation>
</comment>